<dbReference type="EMBL" id="JAFEMO010000010">
    <property type="protein sequence ID" value="KAH7560543.1"/>
    <property type="molecule type" value="Genomic_DNA"/>
</dbReference>
<dbReference type="PANTHER" id="PTHR37610:SF101">
    <property type="entry name" value="(RAPE) HYPOTHETICAL PROTEIN"/>
    <property type="match status" value="1"/>
</dbReference>
<dbReference type="Pfam" id="PF14244">
    <property type="entry name" value="Retrotran_gag_3"/>
    <property type="match status" value="1"/>
</dbReference>
<evidence type="ECO:0000313" key="4">
    <source>
        <dbReference type="Proteomes" id="UP000827721"/>
    </source>
</evidence>
<feature type="compositionally biased region" description="Basic and acidic residues" evidence="1">
    <location>
        <begin position="1"/>
        <end position="18"/>
    </location>
</feature>
<evidence type="ECO:0000313" key="3">
    <source>
        <dbReference type="EMBL" id="KAH7560543.1"/>
    </source>
</evidence>
<accession>A0ABQ8HHQ5</accession>
<proteinExistence type="predicted"/>
<organism evidence="3 4">
    <name type="scientific">Xanthoceras sorbifolium</name>
    <dbReference type="NCBI Taxonomy" id="99658"/>
    <lineage>
        <taxon>Eukaryota</taxon>
        <taxon>Viridiplantae</taxon>
        <taxon>Streptophyta</taxon>
        <taxon>Embryophyta</taxon>
        <taxon>Tracheophyta</taxon>
        <taxon>Spermatophyta</taxon>
        <taxon>Magnoliopsida</taxon>
        <taxon>eudicotyledons</taxon>
        <taxon>Gunneridae</taxon>
        <taxon>Pentapetalae</taxon>
        <taxon>rosids</taxon>
        <taxon>malvids</taxon>
        <taxon>Sapindales</taxon>
        <taxon>Sapindaceae</taxon>
        <taxon>Xanthoceroideae</taxon>
        <taxon>Xanthoceras</taxon>
    </lineage>
</organism>
<sequence length="259" mass="28151">MAGGEGEKKGDGDKKVDLTYHLGSSDGPGNIVTPIQLRGEKYDEWVRAFRTSLKAKRKFGFVEGTVPKPTTEEKLEDWIAVHSMLVSWLTNTIEPSVRSTLGEYDNVEKLREEDYLHHFLIGLDGAYASIHTNLLGQEPLPTLDRAYQQVIQAERLRGGELSSSKEERYNKATMNPLAFNYTGSPNGGGTDLAKEGDRVVVEDRQEEEVGVQVLAVVEGLVHRLSTQIKLAGLELSLGSKVGNSQGLAGATEAAGLAGV</sequence>
<dbReference type="InterPro" id="IPR029472">
    <property type="entry name" value="Copia-like_N"/>
</dbReference>
<keyword evidence="4" id="KW-1185">Reference proteome</keyword>
<dbReference type="PANTHER" id="PTHR37610">
    <property type="entry name" value="CCHC-TYPE DOMAIN-CONTAINING PROTEIN"/>
    <property type="match status" value="1"/>
</dbReference>
<feature type="region of interest" description="Disordered" evidence="1">
    <location>
        <begin position="1"/>
        <end position="22"/>
    </location>
</feature>
<dbReference type="Proteomes" id="UP000827721">
    <property type="component" value="Unassembled WGS sequence"/>
</dbReference>
<feature type="domain" description="Retrotransposon Copia-like N-terminal" evidence="2">
    <location>
        <begin position="24"/>
        <end position="70"/>
    </location>
</feature>
<name>A0ABQ8HHQ5_9ROSI</name>
<gene>
    <name evidence="3" type="ORF">JRO89_XS10G0040600</name>
</gene>
<comment type="caution">
    <text evidence="3">The sequence shown here is derived from an EMBL/GenBank/DDBJ whole genome shotgun (WGS) entry which is preliminary data.</text>
</comment>
<reference evidence="3 4" key="1">
    <citation type="submission" date="2021-02" db="EMBL/GenBank/DDBJ databases">
        <title>Plant Genome Project.</title>
        <authorList>
            <person name="Zhang R.-G."/>
        </authorList>
    </citation>
    <scope>NUCLEOTIDE SEQUENCE [LARGE SCALE GENOMIC DNA]</scope>
    <source>
        <tissue evidence="3">Leaves</tissue>
    </source>
</reference>
<evidence type="ECO:0000256" key="1">
    <source>
        <dbReference type="SAM" id="MobiDB-lite"/>
    </source>
</evidence>
<protein>
    <recommendedName>
        <fullName evidence="2">Retrotransposon Copia-like N-terminal domain-containing protein</fullName>
    </recommendedName>
</protein>
<evidence type="ECO:0000259" key="2">
    <source>
        <dbReference type="Pfam" id="PF14244"/>
    </source>
</evidence>